<dbReference type="InterPro" id="IPR013320">
    <property type="entry name" value="ConA-like_dom_sf"/>
</dbReference>
<dbReference type="PANTHER" id="PTHR10963:SF24">
    <property type="entry name" value="GLYCOSIDASE C21B10.07-RELATED"/>
    <property type="match status" value="1"/>
</dbReference>
<keyword evidence="7" id="KW-0732">Signal</keyword>
<dbReference type="Gene3D" id="2.60.120.200">
    <property type="match status" value="1"/>
</dbReference>
<organism evidence="9 10">
    <name type="scientific">Aulographum hederae CBS 113979</name>
    <dbReference type="NCBI Taxonomy" id="1176131"/>
    <lineage>
        <taxon>Eukaryota</taxon>
        <taxon>Fungi</taxon>
        <taxon>Dikarya</taxon>
        <taxon>Ascomycota</taxon>
        <taxon>Pezizomycotina</taxon>
        <taxon>Dothideomycetes</taxon>
        <taxon>Pleosporomycetidae</taxon>
        <taxon>Aulographales</taxon>
        <taxon>Aulographaceae</taxon>
    </lineage>
</organism>
<dbReference type="PANTHER" id="PTHR10963">
    <property type="entry name" value="GLYCOSYL HYDROLASE-RELATED"/>
    <property type="match status" value="1"/>
</dbReference>
<evidence type="ECO:0000256" key="3">
    <source>
        <dbReference type="ARBA" id="ARBA00012599"/>
    </source>
</evidence>
<name>A0A6G1HGH5_9PEZI</name>
<dbReference type="CDD" id="cd02181">
    <property type="entry name" value="GH16_fungal_Lam16A_glucanase"/>
    <property type="match status" value="1"/>
</dbReference>
<evidence type="ECO:0000256" key="7">
    <source>
        <dbReference type="SAM" id="SignalP"/>
    </source>
</evidence>
<evidence type="ECO:0000313" key="10">
    <source>
        <dbReference type="Proteomes" id="UP000800041"/>
    </source>
</evidence>
<feature type="domain" description="GH16" evidence="8">
    <location>
        <begin position="14"/>
        <end position="327"/>
    </location>
</feature>
<evidence type="ECO:0000256" key="4">
    <source>
        <dbReference type="ARBA" id="ARBA00022801"/>
    </source>
</evidence>
<accession>A0A6G1HGH5</accession>
<keyword evidence="10" id="KW-1185">Reference proteome</keyword>
<dbReference type="PROSITE" id="PS51762">
    <property type="entry name" value="GH16_2"/>
    <property type="match status" value="1"/>
</dbReference>
<evidence type="ECO:0000256" key="5">
    <source>
        <dbReference type="ARBA" id="ARBA00023295"/>
    </source>
</evidence>
<dbReference type="SUPFAM" id="SSF49899">
    <property type="entry name" value="Concanavalin A-like lectins/glucanases"/>
    <property type="match status" value="1"/>
</dbReference>
<sequence length="840" mass="86220">MLPQSLVSTIVGLVFFSFLPPALAQYALQDDYSPATFLSMFKYFTGTDPTSGHVQYVNQSIATSRGYTFANSSSVYIGPDTVGVYPRGVRNGGRPSVRLESLKNYNHGLFILDLAHMPVGCGTWPAFWTLGPNWPNNGEIDIIEGVNKNMFNAMTLHTSVNCTIAGGTQTGKLVTNNCAYYPGYNVGCGTTSPTNTSYGAGFNAIGGGVYAMEWTSFYIRIWFFPRGAIPLSITSGIPNPATDFGLPNADFRGNCNIDDKFKNHTIIFNIDFCGDYAGPDYSKTTCPQTANLSSWDSCVTYVGNNPQALTEAYFLVNSLKVYQQPRDSQAPPTLSLSSVVPAASTQSGDIGIGPGMGGGFSSSISSFLSLESAATASTSADTYIGHNTISSSDSLSSSSLAVLSSSAVSSSISSSAVLSSSTVISSSSSSSSVVVSSSQTSSSASPTSSSSVMSPVASDSSSSSAPSSSSSSSPAPSSSPVPSSSPSSSHAPTSSAQPAPTCLAGASNGQTYVSSGGTSFLIECDTSYYDNNLPSTGQTAPTFQDCIDRCSNTAGCVALAYNTGRACYLKKALRTASHNVGVSGARLVAGAGSVSPIAGSTVYSQNSLSVASSSRSSSRLSSSSSSSRLSSSMAASSLVIRSSSIMASSTRPPSSASQMASSSVVVSSVVLPTASIPPAAPTPVTCYDADAFSYTYGNTVYVIDCGIVYPGNMIGGVETTPDFEMCIQKCSADSLCVVAQYNNGACAIKSSLGSAVDYDLDVWSARLIVRSGPPPPPSVASSAVTIPGSSMVPSIASSSGMTTWSPVPSTPAGPPPISYSNATTSDNVAIMMGPNKTAFV</sequence>
<evidence type="ECO:0000256" key="2">
    <source>
        <dbReference type="ARBA" id="ARBA00006865"/>
    </source>
</evidence>
<keyword evidence="4 9" id="KW-0378">Hydrolase</keyword>
<comment type="catalytic activity">
    <reaction evidence="1">
        <text>Endohydrolysis of (1-&gt;3)- or (1-&gt;4)-linkages in beta-D-glucans when the glucose residue whose reducing group is involved in the linkage to be hydrolyzed is itself substituted at C-3.</text>
        <dbReference type="EC" id="3.2.1.6"/>
    </reaction>
</comment>
<dbReference type="FunFam" id="2.60.120.200:FF:000114">
    <property type="entry name" value="Probable endo-1,3(4)-beta-glucanase NFIA_089530"/>
    <property type="match status" value="1"/>
</dbReference>
<dbReference type="InterPro" id="IPR000757">
    <property type="entry name" value="Beta-glucanase-like"/>
</dbReference>
<evidence type="ECO:0000256" key="1">
    <source>
        <dbReference type="ARBA" id="ARBA00000124"/>
    </source>
</evidence>
<dbReference type="Pfam" id="PF26113">
    <property type="entry name" value="GH16_XgeA"/>
    <property type="match status" value="1"/>
</dbReference>
<proteinExistence type="inferred from homology"/>
<gene>
    <name evidence="9" type="ORF">K402DRAFT_345827</name>
</gene>
<keyword evidence="5" id="KW-0326">Glycosidase</keyword>
<evidence type="ECO:0000259" key="8">
    <source>
        <dbReference type="PROSITE" id="PS51762"/>
    </source>
</evidence>
<dbReference type="Proteomes" id="UP000800041">
    <property type="component" value="Unassembled WGS sequence"/>
</dbReference>
<dbReference type="OrthoDB" id="192832at2759"/>
<dbReference type="Gene3D" id="3.50.4.10">
    <property type="entry name" value="Hepatocyte Growth Factor"/>
    <property type="match status" value="1"/>
</dbReference>
<feature type="region of interest" description="Disordered" evidence="6">
    <location>
        <begin position="437"/>
        <end position="501"/>
    </location>
</feature>
<dbReference type="EMBL" id="ML977138">
    <property type="protein sequence ID" value="KAF1992129.1"/>
    <property type="molecule type" value="Genomic_DNA"/>
</dbReference>
<dbReference type="AlphaFoldDB" id="A0A6G1HGH5"/>
<feature type="chain" id="PRO_5026247301" description="endo-1,3(4)-beta-glucanase" evidence="7">
    <location>
        <begin position="25"/>
        <end position="840"/>
    </location>
</feature>
<feature type="signal peptide" evidence="7">
    <location>
        <begin position="1"/>
        <end position="24"/>
    </location>
</feature>
<dbReference type="EC" id="3.2.1.6" evidence="3"/>
<dbReference type="InterPro" id="IPR050546">
    <property type="entry name" value="Glycosyl_Hydrlase_16"/>
</dbReference>
<protein>
    <recommendedName>
        <fullName evidence="3">endo-1,3(4)-beta-glucanase</fullName>
        <ecNumber evidence="3">3.2.1.6</ecNumber>
    </recommendedName>
</protein>
<comment type="similarity">
    <text evidence="2">Belongs to the glycosyl hydrolase 16 family.</text>
</comment>
<dbReference type="GO" id="GO:0009251">
    <property type="term" value="P:glucan catabolic process"/>
    <property type="evidence" value="ECO:0007669"/>
    <property type="project" value="TreeGrafter"/>
</dbReference>
<evidence type="ECO:0000313" key="9">
    <source>
        <dbReference type="EMBL" id="KAF1992129.1"/>
    </source>
</evidence>
<reference evidence="9" key="1">
    <citation type="journal article" date="2020" name="Stud. Mycol.">
        <title>101 Dothideomycetes genomes: a test case for predicting lifestyles and emergence of pathogens.</title>
        <authorList>
            <person name="Haridas S."/>
            <person name="Albert R."/>
            <person name="Binder M."/>
            <person name="Bloem J."/>
            <person name="Labutti K."/>
            <person name="Salamov A."/>
            <person name="Andreopoulos B."/>
            <person name="Baker S."/>
            <person name="Barry K."/>
            <person name="Bills G."/>
            <person name="Bluhm B."/>
            <person name="Cannon C."/>
            <person name="Castanera R."/>
            <person name="Culley D."/>
            <person name="Daum C."/>
            <person name="Ezra D."/>
            <person name="Gonzalez J."/>
            <person name="Henrissat B."/>
            <person name="Kuo A."/>
            <person name="Liang C."/>
            <person name="Lipzen A."/>
            <person name="Lutzoni F."/>
            <person name="Magnuson J."/>
            <person name="Mondo S."/>
            <person name="Nolan M."/>
            <person name="Ohm R."/>
            <person name="Pangilinan J."/>
            <person name="Park H.-J."/>
            <person name="Ramirez L."/>
            <person name="Alfaro M."/>
            <person name="Sun H."/>
            <person name="Tritt A."/>
            <person name="Yoshinaga Y."/>
            <person name="Zwiers L.-H."/>
            <person name="Turgeon B."/>
            <person name="Goodwin S."/>
            <person name="Spatafora J."/>
            <person name="Crous P."/>
            <person name="Grigoriev I."/>
        </authorList>
    </citation>
    <scope>NUCLEOTIDE SEQUENCE</scope>
    <source>
        <strain evidence="9">CBS 113979</strain>
    </source>
</reference>
<evidence type="ECO:0000256" key="6">
    <source>
        <dbReference type="SAM" id="MobiDB-lite"/>
    </source>
</evidence>
<feature type="compositionally biased region" description="Low complexity" evidence="6">
    <location>
        <begin position="437"/>
        <end position="499"/>
    </location>
</feature>
<dbReference type="GO" id="GO:0052861">
    <property type="term" value="F:endo-1,3(4)-beta-glucanase activity"/>
    <property type="evidence" value="ECO:0007669"/>
    <property type="project" value="UniProtKB-EC"/>
</dbReference>